<evidence type="ECO:0000313" key="2">
    <source>
        <dbReference type="EMBL" id="MBK8888996.1"/>
    </source>
</evidence>
<keyword evidence="1" id="KW-0472">Membrane</keyword>
<dbReference type="EMBL" id="JADKBR010000001">
    <property type="protein sequence ID" value="MBK8888996.1"/>
    <property type="molecule type" value="Genomic_DNA"/>
</dbReference>
<proteinExistence type="predicted"/>
<feature type="transmembrane region" description="Helical" evidence="1">
    <location>
        <begin position="86"/>
        <end position="109"/>
    </location>
</feature>
<evidence type="ECO:0008006" key="4">
    <source>
        <dbReference type="Google" id="ProtNLM"/>
    </source>
</evidence>
<name>A0A9D7QGB0_9RHOO</name>
<sequence>MLVCLIAIVVIQFLGWAGLASAFPVALLAARRSILAWWNLLRRMRWLLLSVWLILGYGVSGDAVFDLGWMPTHQGVVEATLHVARLGLMLGCLACLFGFLGNQGLLVAMRSLLGPLARLGLATDRLVVRLSLVMENLQVDLPKGSWRCMLDGSGEASGGPETLWIEALQWRLSDYLICVAALVFSWIAISLG</sequence>
<keyword evidence="1" id="KW-1133">Transmembrane helix</keyword>
<gene>
    <name evidence="2" type="ORF">IPN75_00775</name>
</gene>
<reference evidence="2" key="1">
    <citation type="submission" date="2020-10" db="EMBL/GenBank/DDBJ databases">
        <title>Connecting structure to function with the recovery of over 1000 high-quality activated sludge metagenome-assembled genomes encoding full-length rRNA genes using long-read sequencing.</title>
        <authorList>
            <person name="Singleton C.M."/>
            <person name="Petriglieri F."/>
            <person name="Kristensen J.M."/>
            <person name="Kirkegaard R.H."/>
            <person name="Michaelsen T.Y."/>
            <person name="Andersen M.H."/>
            <person name="Karst S.M."/>
            <person name="Dueholm M.S."/>
            <person name="Nielsen P.H."/>
            <person name="Albertsen M."/>
        </authorList>
    </citation>
    <scope>NUCLEOTIDE SEQUENCE</scope>
    <source>
        <strain evidence="2">OdNE_18-Q3-R46-58_BAT3C.305</strain>
    </source>
</reference>
<feature type="transmembrane region" description="Helical" evidence="1">
    <location>
        <begin position="172"/>
        <end position="191"/>
    </location>
</feature>
<feature type="transmembrane region" description="Helical" evidence="1">
    <location>
        <begin position="46"/>
        <end position="65"/>
    </location>
</feature>
<accession>A0A9D7QGB0</accession>
<dbReference type="Proteomes" id="UP000808146">
    <property type="component" value="Unassembled WGS sequence"/>
</dbReference>
<evidence type="ECO:0000313" key="3">
    <source>
        <dbReference type="Proteomes" id="UP000808146"/>
    </source>
</evidence>
<comment type="caution">
    <text evidence="2">The sequence shown here is derived from an EMBL/GenBank/DDBJ whole genome shotgun (WGS) entry which is preliminary data.</text>
</comment>
<dbReference type="AlphaFoldDB" id="A0A9D7QGB0"/>
<organism evidence="2 3">
    <name type="scientific">Candidatus Dechloromonas phosphorivorans</name>
    <dbReference type="NCBI Taxonomy" id="2899244"/>
    <lineage>
        <taxon>Bacteria</taxon>
        <taxon>Pseudomonadati</taxon>
        <taxon>Pseudomonadota</taxon>
        <taxon>Betaproteobacteria</taxon>
        <taxon>Rhodocyclales</taxon>
        <taxon>Azonexaceae</taxon>
        <taxon>Dechloromonas</taxon>
    </lineage>
</organism>
<evidence type="ECO:0000256" key="1">
    <source>
        <dbReference type="SAM" id="Phobius"/>
    </source>
</evidence>
<keyword evidence="1" id="KW-0812">Transmembrane</keyword>
<protein>
    <recommendedName>
        <fullName evidence="4">Cobalt transporter</fullName>
    </recommendedName>
</protein>